<dbReference type="PROSITE" id="PS50071">
    <property type="entry name" value="HOMEOBOX_2"/>
    <property type="match status" value="1"/>
</dbReference>
<keyword evidence="16" id="KW-1185">Reference proteome</keyword>
<evidence type="ECO:0000256" key="2">
    <source>
        <dbReference type="ARBA" id="ARBA00022473"/>
    </source>
</evidence>
<keyword evidence="7 11" id="KW-0371">Homeobox</keyword>
<dbReference type="GeneTree" id="ENSGT00940000158286"/>
<dbReference type="GO" id="GO:0050885">
    <property type="term" value="P:neuromuscular process controlling balance"/>
    <property type="evidence" value="ECO:0007669"/>
    <property type="project" value="Ensembl"/>
</dbReference>
<keyword evidence="4" id="KW-0524">Neurogenesis</keyword>
<keyword evidence="5" id="KW-0805">Transcription regulation</keyword>
<keyword evidence="9 11" id="KW-0539">Nucleus</keyword>
<keyword evidence="3" id="KW-0221">Differentiation</keyword>
<evidence type="ECO:0000256" key="4">
    <source>
        <dbReference type="ARBA" id="ARBA00022902"/>
    </source>
</evidence>
<dbReference type="GO" id="GO:0005634">
    <property type="term" value="C:nucleus"/>
    <property type="evidence" value="ECO:0007669"/>
    <property type="project" value="UniProtKB-SubCell"/>
</dbReference>
<evidence type="ECO:0000256" key="6">
    <source>
        <dbReference type="ARBA" id="ARBA00023125"/>
    </source>
</evidence>
<accession>A0A8D0BIB0</accession>
<protein>
    <submittedName>
        <fullName evidence="15">H6 family homeobox 3</fullName>
    </submittedName>
</protein>
<feature type="domain" description="Homeobox" evidence="14">
    <location>
        <begin position="207"/>
        <end position="267"/>
    </location>
</feature>
<evidence type="ECO:0000256" key="5">
    <source>
        <dbReference type="ARBA" id="ARBA00023015"/>
    </source>
</evidence>
<keyword evidence="2" id="KW-0217">Developmental protein</keyword>
<dbReference type="InterPro" id="IPR001356">
    <property type="entry name" value="HD"/>
</dbReference>
<evidence type="ECO:0000256" key="10">
    <source>
        <dbReference type="ARBA" id="ARBA00038165"/>
    </source>
</evidence>
<dbReference type="SUPFAM" id="SSF46689">
    <property type="entry name" value="Homeodomain-like"/>
    <property type="match status" value="1"/>
</dbReference>
<dbReference type="GO" id="GO:0000977">
    <property type="term" value="F:RNA polymerase II transcription regulatory region sequence-specific DNA binding"/>
    <property type="evidence" value="ECO:0007669"/>
    <property type="project" value="Ensembl"/>
</dbReference>
<dbReference type="AlphaFoldDB" id="A0A8D0BIB0"/>
<comment type="similarity">
    <text evidence="10">Belongs to the HMX homeobox family.</text>
</comment>
<feature type="compositionally biased region" description="Basic and acidic residues" evidence="13">
    <location>
        <begin position="145"/>
        <end position="170"/>
    </location>
</feature>
<dbReference type="PRINTS" id="PR00024">
    <property type="entry name" value="HOMEOBOX"/>
</dbReference>
<name>A0A8D0BIB0_SALMN</name>
<dbReference type="CDD" id="cd00086">
    <property type="entry name" value="homeodomain"/>
    <property type="match status" value="1"/>
</dbReference>
<evidence type="ECO:0000313" key="16">
    <source>
        <dbReference type="Proteomes" id="UP000694421"/>
    </source>
</evidence>
<dbReference type="InterPro" id="IPR020479">
    <property type="entry name" value="HD_metazoa"/>
</dbReference>
<evidence type="ECO:0000256" key="8">
    <source>
        <dbReference type="ARBA" id="ARBA00023163"/>
    </source>
</evidence>
<dbReference type="Gene3D" id="1.10.10.60">
    <property type="entry name" value="Homeodomain-like"/>
    <property type="match status" value="1"/>
</dbReference>
<feature type="DNA-binding region" description="Homeobox" evidence="11">
    <location>
        <begin position="209"/>
        <end position="268"/>
    </location>
</feature>
<evidence type="ECO:0000256" key="13">
    <source>
        <dbReference type="SAM" id="MobiDB-lite"/>
    </source>
</evidence>
<dbReference type="Pfam" id="PF00046">
    <property type="entry name" value="Homeodomain"/>
    <property type="match status" value="1"/>
</dbReference>
<evidence type="ECO:0000259" key="14">
    <source>
        <dbReference type="PROSITE" id="PS50071"/>
    </source>
</evidence>
<reference evidence="15" key="1">
    <citation type="submission" date="2025-08" db="UniProtKB">
        <authorList>
            <consortium name="Ensembl"/>
        </authorList>
    </citation>
    <scope>IDENTIFICATION</scope>
</reference>
<feature type="compositionally biased region" description="Basic and acidic residues" evidence="13">
    <location>
        <begin position="180"/>
        <end position="205"/>
    </location>
</feature>
<dbReference type="InterPro" id="IPR009057">
    <property type="entry name" value="Homeodomain-like_sf"/>
</dbReference>
<feature type="region of interest" description="Disordered" evidence="13">
    <location>
        <begin position="123"/>
        <end position="212"/>
    </location>
</feature>
<dbReference type="PANTHER" id="PTHR46110">
    <property type="entry name" value="HOMEOBOX PROTEIN HMX"/>
    <property type="match status" value="1"/>
</dbReference>
<keyword evidence="6 11" id="KW-0238">DNA-binding</keyword>
<keyword evidence="8" id="KW-0804">Transcription</keyword>
<evidence type="ECO:0000256" key="7">
    <source>
        <dbReference type="ARBA" id="ARBA00023155"/>
    </source>
</evidence>
<dbReference type="GO" id="GO:0030154">
    <property type="term" value="P:cell differentiation"/>
    <property type="evidence" value="ECO:0007669"/>
    <property type="project" value="UniProtKB-KW"/>
</dbReference>
<evidence type="ECO:0000256" key="9">
    <source>
        <dbReference type="ARBA" id="ARBA00023242"/>
    </source>
</evidence>
<evidence type="ECO:0000256" key="11">
    <source>
        <dbReference type="PROSITE-ProRule" id="PRU00108"/>
    </source>
</evidence>
<dbReference type="PANTHER" id="PTHR46110:SF2">
    <property type="entry name" value="HOMEOBOX PROTEIN HMX3"/>
    <property type="match status" value="1"/>
</dbReference>
<proteinExistence type="inferred from homology"/>
<evidence type="ECO:0000256" key="3">
    <source>
        <dbReference type="ARBA" id="ARBA00022782"/>
    </source>
</evidence>
<dbReference type="FunFam" id="1.10.10.60:FF:000053">
    <property type="entry name" value="H6 family homeobox 2"/>
    <property type="match status" value="1"/>
</dbReference>
<dbReference type="GO" id="GO:0000981">
    <property type="term" value="F:DNA-binding transcription factor activity, RNA polymerase II-specific"/>
    <property type="evidence" value="ECO:0007669"/>
    <property type="project" value="InterPro"/>
</dbReference>
<feature type="region of interest" description="Disordered" evidence="13">
    <location>
        <begin position="1"/>
        <end position="68"/>
    </location>
</feature>
<feature type="compositionally biased region" description="Basic and acidic residues" evidence="13">
    <location>
        <begin position="124"/>
        <end position="135"/>
    </location>
</feature>
<comment type="subcellular location">
    <subcellularLocation>
        <location evidence="1 11 12">Nucleus</location>
    </subcellularLocation>
</comment>
<evidence type="ECO:0000256" key="1">
    <source>
        <dbReference type="ARBA" id="ARBA00004123"/>
    </source>
</evidence>
<dbReference type="OMA" id="DKKPACR"/>
<dbReference type="GO" id="GO:0042472">
    <property type="term" value="P:inner ear morphogenesis"/>
    <property type="evidence" value="ECO:0007669"/>
    <property type="project" value="Ensembl"/>
</dbReference>
<reference evidence="15" key="2">
    <citation type="submission" date="2025-09" db="UniProtKB">
        <authorList>
            <consortium name="Ensembl"/>
        </authorList>
    </citation>
    <scope>IDENTIFICATION</scope>
</reference>
<dbReference type="SMART" id="SM00389">
    <property type="entry name" value="HOX"/>
    <property type="match status" value="1"/>
</dbReference>
<dbReference type="GO" id="GO:0007420">
    <property type="term" value="P:brain development"/>
    <property type="evidence" value="ECO:0007669"/>
    <property type="project" value="Ensembl"/>
</dbReference>
<evidence type="ECO:0000256" key="12">
    <source>
        <dbReference type="RuleBase" id="RU000682"/>
    </source>
</evidence>
<sequence>MPETGADAPGNPTPPAPPSAQPQPPPPAQPPPPSQPPKESPFSIKNLLNGHHPKASPKQPRALFPPAAKGTLEGAGFALSQMGDLTFPRFEIPAQRFALPAHYLERSPAWWYPYSLTPAGGHLPRPEVSAEKSFLRDSSPASAGTDRDSPDEPLLKVEREAKDLDSKSPDEIILEESDSEEAKKEESGAEDWPKRDSEAGSPEKKPCRKKKTRTVFSRSQVYQLESTFDMKRYLSSSERAGLAASLHLTETQVKIWFQNRRNKWKRQLAAELEAANLSHAAAQRIVRVPILYHENAGADGGGGGGGAGGGGAGGPATAGAPVSQPLLTFPHPVYYSHPVVTSVPLLRPV</sequence>
<dbReference type="InterPro" id="IPR017970">
    <property type="entry name" value="Homeobox_CS"/>
</dbReference>
<dbReference type="Ensembl" id="ENSSMRT00000006644.1">
    <property type="protein sequence ID" value="ENSSMRP00000005659.1"/>
    <property type="gene ID" value="ENSSMRG00000004577.1"/>
</dbReference>
<dbReference type="InterPro" id="IPR051300">
    <property type="entry name" value="HMX_Homeobox_TF"/>
</dbReference>
<dbReference type="PROSITE" id="PS00027">
    <property type="entry name" value="HOMEOBOX_1"/>
    <property type="match status" value="1"/>
</dbReference>
<feature type="compositionally biased region" description="Pro residues" evidence="13">
    <location>
        <begin position="11"/>
        <end position="39"/>
    </location>
</feature>
<evidence type="ECO:0000313" key="15">
    <source>
        <dbReference type="Ensembl" id="ENSSMRP00000005659.1"/>
    </source>
</evidence>
<organism evidence="15 16">
    <name type="scientific">Salvator merianae</name>
    <name type="common">Argentine black and white tegu</name>
    <name type="synonym">Tupinambis merianae</name>
    <dbReference type="NCBI Taxonomy" id="96440"/>
    <lineage>
        <taxon>Eukaryota</taxon>
        <taxon>Metazoa</taxon>
        <taxon>Chordata</taxon>
        <taxon>Craniata</taxon>
        <taxon>Vertebrata</taxon>
        <taxon>Euteleostomi</taxon>
        <taxon>Lepidosauria</taxon>
        <taxon>Squamata</taxon>
        <taxon>Bifurcata</taxon>
        <taxon>Unidentata</taxon>
        <taxon>Episquamata</taxon>
        <taxon>Laterata</taxon>
        <taxon>Teiioidea</taxon>
        <taxon>Teiidae</taxon>
        <taxon>Salvator</taxon>
    </lineage>
</organism>
<dbReference type="Proteomes" id="UP000694421">
    <property type="component" value="Unplaced"/>
</dbReference>